<proteinExistence type="predicted"/>
<gene>
    <name evidence="2" type="ORF">FIBSPDRAFT_904242</name>
</gene>
<evidence type="ECO:0000313" key="2">
    <source>
        <dbReference type="EMBL" id="KZP04481.1"/>
    </source>
</evidence>
<feature type="region of interest" description="Disordered" evidence="1">
    <location>
        <begin position="1"/>
        <end position="35"/>
    </location>
</feature>
<dbReference type="Proteomes" id="UP000076532">
    <property type="component" value="Unassembled WGS sequence"/>
</dbReference>
<evidence type="ECO:0000256" key="1">
    <source>
        <dbReference type="SAM" id="MobiDB-lite"/>
    </source>
</evidence>
<reference evidence="2 3" key="1">
    <citation type="journal article" date="2016" name="Mol. Biol. Evol.">
        <title>Comparative Genomics of Early-Diverging Mushroom-Forming Fungi Provides Insights into the Origins of Lignocellulose Decay Capabilities.</title>
        <authorList>
            <person name="Nagy L.G."/>
            <person name="Riley R."/>
            <person name="Tritt A."/>
            <person name="Adam C."/>
            <person name="Daum C."/>
            <person name="Floudas D."/>
            <person name="Sun H."/>
            <person name="Yadav J.S."/>
            <person name="Pangilinan J."/>
            <person name="Larsson K.H."/>
            <person name="Matsuura K."/>
            <person name="Barry K."/>
            <person name="Labutti K."/>
            <person name="Kuo R."/>
            <person name="Ohm R.A."/>
            <person name="Bhattacharya S.S."/>
            <person name="Shirouzu T."/>
            <person name="Yoshinaga Y."/>
            <person name="Martin F.M."/>
            <person name="Grigoriev I.V."/>
            <person name="Hibbett D.S."/>
        </authorList>
    </citation>
    <scope>NUCLEOTIDE SEQUENCE [LARGE SCALE GENOMIC DNA]</scope>
    <source>
        <strain evidence="2 3">CBS 109695</strain>
    </source>
</reference>
<evidence type="ECO:0000313" key="3">
    <source>
        <dbReference type="Proteomes" id="UP000076532"/>
    </source>
</evidence>
<accession>A0A167UZQ2</accession>
<organism evidence="2 3">
    <name type="scientific">Athelia psychrophila</name>
    <dbReference type="NCBI Taxonomy" id="1759441"/>
    <lineage>
        <taxon>Eukaryota</taxon>
        <taxon>Fungi</taxon>
        <taxon>Dikarya</taxon>
        <taxon>Basidiomycota</taxon>
        <taxon>Agaricomycotina</taxon>
        <taxon>Agaricomycetes</taxon>
        <taxon>Agaricomycetidae</taxon>
        <taxon>Atheliales</taxon>
        <taxon>Atheliaceae</taxon>
        <taxon>Athelia</taxon>
    </lineage>
</organism>
<sequence>MVHALGLRNLNTQQKVTTERRRNGGHRTRRAKTASSNGSGWCYRDVVRVLPDCANHNDPFRDKWQKEEPKTRVALKSKEPVLRLVRLECSKDPRNAGLESRPWCKREFWELPPSLGVPGLIRPQLRHASIMRKLLGPELGPRRLLNTLRIVTVMSTRRVESRNAHLYLLSHHELAVGRDGNKGARGGGRESLKYITDRNVDNHRGDLAAFGDDQKGLRLRGGRRGRVAWFGYNSEACSHRSRASKASLAALEVESMSTRAPAVQNTVGVEAVVVARRVAGRVATAVLGEPEGVGQGDEVGEARVAVVLAMHLYCGAVEHVMTSTQTSLVGTNVVVTEESSVAYPGSVARAIGVEASKQESPSEHSQLPCYST</sequence>
<protein>
    <submittedName>
        <fullName evidence="2">Uncharacterized protein</fullName>
    </submittedName>
</protein>
<keyword evidence="3" id="KW-1185">Reference proteome</keyword>
<feature type="compositionally biased region" description="Basic residues" evidence="1">
    <location>
        <begin position="23"/>
        <end position="32"/>
    </location>
</feature>
<dbReference type="EMBL" id="KV417919">
    <property type="protein sequence ID" value="KZP04481.1"/>
    <property type="molecule type" value="Genomic_DNA"/>
</dbReference>
<dbReference type="AlphaFoldDB" id="A0A167UZQ2"/>
<name>A0A167UZQ2_9AGAM</name>